<reference evidence="2" key="1">
    <citation type="journal article" date="2020" name="Nat. Commun.">
        <title>Large-scale genome sequencing of mycorrhizal fungi provides insights into the early evolution of symbiotic traits.</title>
        <authorList>
            <person name="Miyauchi S."/>
            <person name="Kiss E."/>
            <person name="Kuo A."/>
            <person name="Drula E."/>
            <person name="Kohler A."/>
            <person name="Sanchez-Garcia M."/>
            <person name="Morin E."/>
            <person name="Andreopoulos B."/>
            <person name="Barry K.W."/>
            <person name="Bonito G."/>
            <person name="Buee M."/>
            <person name="Carver A."/>
            <person name="Chen C."/>
            <person name="Cichocki N."/>
            <person name="Clum A."/>
            <person name="Culley D."/>
            <person name="Crous P.W."/>
            <person name="Fauchery L."/>
            <person name="Girlanda M."/>
            <person name="Hayes R.D."/>
            <person name="Keri Z."/>
            <person name="LaButti K."/>
            <person name="Lipzen A."/>
            <person name="Lombard V."/>
            <person name="Magnuson J."/>
            <person name="Maillard F."/>
            <person name="Murat C."/>
            <person name="Nolan M."/>
            <person name="Ohm R.A."/>
            <person name="Pangilinan J."/>
            <person name="Pereira M.F."/>
            <person name="Perotto S."/>
            <person name="Peter M."/>
            <person name="Pfister S."/>
            <person name="Riley R."/>
            <person name="Sitrit Y."/>
            <person name="Stielow J.B."/>
            <person name="Szollosi G."/>
            <person name="Zifcakova L."/>
            <person name="Stursova M."/>
            <person name="Spatafora J.W."/>
            <person name="Tedersoo L."/>
            <person name="Vaario L.M."/>
            <person name="Yamada A."/>
            <person name="Yan M."/>
            <person name="Wang P."/>
            <person name="Xu J."/>
            <person name="Bruns T."/>
            <person name="Baldrian P."/>
            <person name="Vilgalys R."/>
            <person name="Dunand C."/>
            <person name="Henrissat B."/>
            <person name="Grigoriev I.V."/>
            <person name="Hibbett D."/>
            <person name="Nagy L.G."/>
            <person name="Martin F.M."/>
        </authorList>
    </citation>
    <scope>NUCLEOTIDE SEQUENCE</scope>
    <source>
        <strain evidence="2">UH-Tt-Lm1</strain>
    </source>
</reference>
<dbReference type="OrthoDB" id="3269911at2759"/>
<evidence type="ECO:0000313" key="2">
    <source>
        <dbReference type="EMBL" id="KAF9781585.1"/>
    </source>
</evidence>
<evidence type="ECO:0000256" key="1">
    <source>
        <dbReference type="SAM" id="MobiDB-lite"/>
    </source>
</evidence>
<keyword evidence="3" id="KW-1185">Reference proteome</keyword>
<dbReference type="EMBL" id="WIUZ02000013">
    <property type="protein sequence ID" value="KAF9781585.1"/>
    <property type="molecule type" value="Genomic_DNA"/>
</dbReference>
<evidence type="ECO:0000313" key="3">
    <source>
        <dbReference type="Proteomes" id="UP000736335"/>
    </source>
</evidence>
<accession>A0A9P6H884</accession>
<reference evidence="2" key="2">
    <citation type="submission" date="2020-11" db="EMBL/GenBank/DDBJ databases">
        <authorList>
            <consortium name="DOE Joint Genome Institute"/>
            <person name="Kuo A."/>
            <person name="Miyauchi S."/>
            <person name="Kiss E."/>
            <person name="Drula E."/>
            <person name="Kohler A."/>
            <person name="Sanchez-Garcia M."/>
            <person name="Andreopoulos B."/>
            <person name="Barry K.W."/>
            <person name="Bonito G."/>
            <person name="Buee M."/>
            <person name="Carver A."/>
            <person name="Chen C."/>
            <person name="Cichocki N."/>
            <person name="Clum A."/>
            <person name="Culley D."/>
            <person name="Crous P.W."/>
            <person name="Fauchery L."/>
            <person name="Girlanda M."/>
            <person name="Hayes R."/>
            <person name="Keri Z."/>
            <person name="Labutti K."/>
            <person name="Lipzen A."/>
            <person name="Lombard V."/>
            <person name="Magnuson J."/>
            <person name="Maillard F."/>
            <person name="Morin E."/>
            <person name="Murat C."/>
            <person name="Nolan M."/>
            <person name="Ohm R."/>
            <person name="Pangilinan J."/>
            <person name="Pereira M."/>
            <person name="Perotto S."/>
            <person name="Peter M."/>
            <person name="Riley R."/>
            <person name="Sitrit Y."/>
            <person name="Stielow B."/>
            <person name="Szollosi G."/>
            <person name="Zifcakova L."/>
            <person name="Stursova M."/>
            <person name="Spatafora J.W."/>
            <person name="Tedersoo L."/>
            <person name="Vaario L.-M."/>
            <person name="Yamada A."/>
            <person name="Yan M."/>
            <person name="Wang P."/>
            <person name="Xu J."/>
            <person name="Bruns T."/>
            <person name="Baldrian P."/>
            <person name="Vilgalys R."/>
            <person name="Henrissat B."/>
            <person name="Grigoriev I.V."/>
            <person name="Hibbett D."/>
            <person name="Nagy L.G."/>
            <person name="Martin F.M."/>
        </authorList>
    </citation>
    <scope>NUCLEOTIDE SEQUENCE</scope>
    <source>
        <strain evidence="2">UH-Tt-Lm1</strain>
    </source>
</reference>
<dbReference type="AlphaFoldDB" id="A0A9P6H884"/>
<name>A0A9P6H884_9AGAM</name>
<gene>
    <name evidence="2" type="ORF">BJ322DRAFT_1111510</name>
</gene>
<protein>
    <submittedName>
        <fullName evidence="2">Uncharacterized protein</fullName>
    </submittedName>
</protein>
<comment type="caution">
    <text evidence="2">The sequence shown here is derived from an EMBL/GenBank/DDBJ whole genome shotgun (WGS) entry which is preliminary data.</text>
</comment>
<dbReference type="Proteomes" id="UP000736335">
    <property type="component" value="Unassembled WGS sequence"/>
</dbReference>
<feature type="region of interest" description="Disordered" evidence="1">
    <location>
        <begin position="58"/>
        <end position="106"/>
    </location>
</feature>
<proteinExistence type="predicted"/>
<organism evidence="2 3">
    <name type="scientific">Thelephora terrestris</name>
    <dbReference type="NCBI Taxonomy" id="56493"/>
    <lineage>
        <taxon>Eukaryota</taxon>
        <taxon>Fungi</taxon>
        <taxon>Dikarya</taxon>
        <taxon>Basidiomycota</taxon>
        <taxon>Agaricomycotina</taxon>
        <taxon>Agaricomycetes</taxon>
        <taxon>Thelephorales</taxon>
        <taxon>Thelephoraceae</taxon>
        <taxon>Thelephora</taxon>
    </lineage>
</organism>
<feature type="compositionally biased region" description="Polar residues" evidence="1">
    <location>
        <begin position="79"/>
        <end position="106"/>
    </location>
</feature>
<sequence>MNIDGPTLGRLFHSLAPLVKESSSDFDSKAAAICTSLGLDSVTSEEIVSSFKTQFLAGGSQESSAPGRLPPESGPHTGTIVQPTPATVIPSTPTGSSVPIRSQRAFSSGSRGYTTWYSTESNDFITSPPSTLPTSAGILYLHKNLTCGTTQVWLCDIRRSWINITDAEGVKHPSLADRILLLRSDGLPSWLTATNYAAVQARKEKK</sequence>